<dbReference type="EMBL" id="PDJK01000002">
    <property type="protein sequence ID" value="PFG48842.1"/>
    <property type="molecule type" value="Genomic_DNA"/>
</dbReference>
<name>A0A2A9FE53_9PSEU</name>
<evidence type="ECO:0000259" key="1">
    <source>
        <dbReference type="Pfam" id="PF11716"/>
    </source>
</evidence>
<dbReference type="NCBIfam" id="TIGR03086">
    <property type="entry name" value="TIGR03086 family metal-binding protein"/>
    <property type="match status" value="1"/>
</dbReference>
<dbReference type="Proteomes" id="UP000243542">
    <property type="component" value="Unassembled WGS sequence"/>
</dbReference>
<dbReference type="InterPro" id="IPR024344">
    <property type="entry name" value="MDMPI_metal-binding"/>
</dbReference>
<dbReference type="Pfam" id="PF11716">
    <property type="entry name" value="MDMPI_N"/>
    <property type="match status" value="1"/>
</dbReference>
<feature type="domain" description="Mycothiol-dependent maleylpyruvate isomerase metal-binding" evidence="1">
    <location>
        <begin position="10"/>
        <end position="129"/>
    </location>
</feature>
<gene>
    <name evidence="2" type="ORF">ATK36_3957</name>
</gene>
<evidence type="ECO:0000313" key="2">
    <source>
        <dbReference type="EMBL" id="PFG48842.1"/>
    </source>
</evidence>
<dbReference type="InterPro" id="IPR017520">
    <property type="entry name" value="CHP03086"/>
</dbReference>
<dbReference type="GO" id="GO:0046872">
    <property type="term" value="F:metal ion binding"/>
    <property type="evidence" value="ECO:0007669"/>
    <property type="project" value="InterPro"/>
</dbReference>
<dbReference type="AlphaFoldDB" id="A0A2A9FE53"/>
<keyword evidence="3" id="KW-1185">Reference proteome</keyword>
<evidence type="ECO:0000313" key="3">
    <source>
        <dbReference type="Proteomes" id="UP000243542"/>
    </source>
</evidence>
<dbReference type="InterPro" id="IPR034660">
    <property type="entry name" value="DinB/YfiT-like"/>
</dbReference>
<reference evidence="2 3" key="1">
    <citation type="submission" date="2017-10" db="EMBL/GenBank/DDBJ databases">
        <title>Sequencing the genomes of 1000 actinobacteria strains.</title>
        <authorList>
            <person name="Klenk H.-P."/>
        </authorList>
    </citation>
    <scope>NUCLEOTIDE SEQUENCE [LARGE SCALE GENOMIC DNA]</scope>
    <source>
        <strain evidence="2 3">DSM 46092</strain>
    </source>
</reference>
<sequence length="194" mass="19888">MSDHSALLGPAAAELLRVATAVPSLDARTACAGYDVRGLLNHLLYWGPWLTAAGRREPYAASVAEEADAALVQDGWPTLLAKQTDELVAAFAPPEAWTGTVTLGSAELPAAVVGDMVLGEFVLHGWDLAWASGSTLSCSDAAAAAVLASATAMGVQARSMGVYGEVVQVPETASLLDRALGASGRDPSSDAVQR</sequence>
<dbReference type="RefSeq" id="WP_098512848.1">
    <property type="nucleotide sequence ID" value="NZ_JBIAKZ010000001.1"/>
</dbReference>
<proteinExistence type="predicted"/>
<comment type="caution">
    <text evidence="2">The sequence shown here is derived from an EMBL/GenBank/DDBJ whole genome shotgun (WGS) entry which is preliminary data.</text>
</comment>
<dbReference type="Gene3D" id="1.20.120.450">
    <property type="entry name" value="dinb family like domain"/>
    <property type="match status" value="1"/>
</dbReference>
<protein>
    <submittedName>
        <fullName evidence="2">Uncharacterized protein (TIGR03086 family)</fullName>
    </submittedName>
</protein>
<dbReference type="SUPFAM" id="SSF109854">
    <property type="entry name" value="DinB/YfiT-like putative metalloenzymes"/>
    <property type="match status" value="1"/>
</dbReference>
<organism evidence="2 3">
    <name type="scientific">Amycolatopsis sulphurea</name>
    <dbReference type="NCBI Taxonomy" id="76022"/>
    <lineage>
        <taxon>Bacteria</taxon>
        <taxon>Bacillati</taxon>
        <taxon>Actinomycetota</taxon>
        <taxon>Actinomycetes</taxon>
        <taxon>Pseudonocardiales</taxon>
        <taxon>Pseudonocardiaceae</taxon>
        <taxon>Amycolatopsis</taxon>
    </lineage>
</organism>
<accession>A0A2A9FE53</accession>